<dbReference type="InterPro" id="IPR050469">
    <property type="entry name" value="Diguanylate_Cyclase"/>
</dbReference>
<dbReference type="Pfam" id="PF01590">
    <property type="entry name" value="GAF"/>
    <property type="match status" value="1"/>
</dbReference>
<name>A0A7V1CVW3_9GAMM</name>
<reference evidence="5" key="1">
    <citation type="journal article" date="2020" name="mSystems">
        <title>Genome- and Community-Level Interaction Insights into Carbon Utilization and Element Cycling Functions of Hydrothermarchaeota in Hydrothermal Sediment.</title>
        <authorList>
            <person name="Zhou Z."/>
            <person name="Liu Y."/>
            <person name="Xu W."/>
            <person name="Pan J."/>
            <person name="Luo Z.H."/>
            <person name="Li M."/>
        </authorList>
    </citation>
    <scope>NUCLEOTIDE SEQUENCE [LARGE SCALE GENOMIC DNA]</scope>
    <source>
        <strain evidence="5">HyVt-346</strain>
    </source>
</reference>
<dbReference type="SUPFAM" id="SSF55073">
    <property type="entry name" value="Nucleotide cyclase"/>
    <property type="match status" value="1"/>
</dbReference>
<dbReference type="PANTHER" id="PTHR45138">
    <property type="entry name" value="REGULATORY COMPONENTS OF SENSORY TRANSDUCTION SYSTEM"/>
    <property type="match status" value="1"/>
</dbReference>
<dbReference type="Proteomes" id="UP000886188">
    <property type="component" value="Unassembled WGS sequence"/>
</dbReference>
<dbReference type="Gene3D" id="3.30.70.270">
    <property type="match status" value="1"/>
</dbReference>
<gene>
    <name evidence="5" type="ORF">ENH88_02375</name>
</gene>
<proteinExistence type="predicted"/>
<accession>A0A7V1CVW3</accession>
<evidence type="ECO:0000259" key="4">
    <source>
        <dbReference type="PROSITE" id="PS50887"/>
    </source>
</evidence>
<dbReference type="GO" id="GO:0005886">
    <property type="term" value="C:plasma membrane"/>
    <property type="evidence" value="ECO:0007669"/>
    <property type="project" value="TreeGrafter"/>
</dbReference>
<dbReference type="FunFam" id="3.30.70.270:FF:000001">
    <property type="entry name" value="Diguanylate cyclase domain protein"/>
    <property type="match status" value="1"/>
</dbReference>
<evidence type="ECO:0000256" key="2">
    <source>
        <dbReference type="ARBA" id="ARBA00012528"/>
    </source>
</evidence>
<dbReference type="CDD" id="cd01949">
    <property type="entry name" value="GGDEF"/>
    <property type="match status" value="1"/>
</dbReference>
<comment type="caution">
    <text evidence="5">The sequence shown here is derived from an EMBL/GenBank/DDBJ whole genome shotgun (WGS) entry which is preliminary data.</text>
</comment>
<dbReference type="SUPFAM" id="SSF55781">
    <property type="entry name" value="GAF domain-like"/>
    <property type="match status" value="1"/>
</dbReference>
<dbReference type="InterPro" id="IPR003018">
    <property type="entry name" value="GAF"/>
</dbReference>
<organism evidence="5">
    <name type="scientific">Pseudoalteromonas prydzensis</name>
    <dbReference type="NCBI Taxonomy" id="182141"/>
    <lineage>
        <taxon>Bacteria</taxon>
        <taxon>Pseudomonadati</taxon>
        <taxon>Pseudomonadota</taxon>
        <taxon>Gammaproteobacteria</taxon>
        <taxon>Alteromonadales</taxon>
        <taxon>Pseudoalteromonadaceae</taxon>
        <taxon>Pseudoalteromonas</taxon>
    </lineage>
</organism>
<dbReference type="InterPro" id="IPR029016">
    <property type="entry name" value="GAF-like_dom_sf"/>
</dbReference>
<comment type="catalytic activity">
    <reaction evidence="3">
        <text>2 GTP = 3',3'-c-di-GMP + 2 diphosphate</text>
        <dbReference type="Rhea" id="RHEA:24898"/>
        <dbReference type="ChEBI" id="CHEBI:33019"/>
        <dbReference type="ChEBI" id="CHEBI:37565"/>
        <dbReference type="ChEBI" id="CHEBI:58805"/>
        <dbReference type="EC" id="2.7.7.65"/>
    </reaction>
</comment>
<dbReference type="Pfam" id="PF00990">
    <property type="entry name" value="GGDEF"/>
    <property type="match status" value="1"/>
</dbReference>
<dbReference type="GO" id="GO:0043709">
    <property type="term" value="P:cell adhesion involved in single-species biofilm formation"/>
    <property type="evidence" value="ECO:0007669"/>
    <property type="project" value="TreeGrafter"/>
</dbReference>
<dbReference type="GO" id="GO:0052621">
    <property type="term" value="F:diguanylate cyclase activity"/>
    <property type="evidence" value="ECO:0007669"/>
    <property type="project" value="UniProtKB-EC"/>
</dbReference>
<comment type="cofactor">
    <cofactor evidence="1">
        <name>Mg(2+)</name>
        <dbReference type="ChEBI" id="CHEBI:18420"/>
    </cofactor>
</comment>
<sequence length="480" mass="54209">MKQYSVDEIWQSLQALPVAIMLFDEQADTLHANASSQRLFGLMPATCPVKNAFAHLAILHLDSKEPVDYKSFLTPNNNAEHSFNITKKNTTLCIKVTYSLIAPQLMMLACEPQSATSQQADFDEVIAKISTQLIDIQIDNLDQQIESALKTIGTFCDADRSYLFQFSEDGKAMSNTHEWVNKQVKPFKEKLQDIRQDLLPYFFATMNEKHVFNVPDIRKLPAAAAAEKAEFESEGIKSVLCIGLRSENALFGFIGCDCVTHMRNWTDTDLMRIKLVGEIITNALKNVFYKQRLEHAQQQLLLVNKELQSQANLDSLTNIANRRCFDQTLLSEIQRATRSQQPLSLIICDIDYFKLYNDNHGHRQGDHALKQVAHALHSLCKRQGDLAARYGGEEFAIVLPSIDKTHCLKFAKLLQQQISQLEIPHPNSNVADYLTISIGCYSCKPDQNTTADMMILAADSALYMAKNSGRNQIQVFDETH</sequence>
<evidence type="ECO:0000313" key="5">
    <source>
        <dbReference type="EMBL" id="HEA15303.1"/>
    </source>
</evidence>
<dbReference type="Gene3D" id="3.30.450.40">
    <property type="match status" value="1"/>
</dbReference>
<dbReference type="SMART" id="SM00065">
    <property type="entry name" value="GAF"/>
    <property type="match status" value="1"/>
</dbReference>
<dbReference type="GO" id="GO:1902201">
    <property type="term" value="P:negative regulation of bacterial-type flagellum-dependent cell motility"/>
    <property type="evidence" value="ECO:0007669"/>
    <property type="project" value="TreeGrafter"/>
</dbReference>
<protein>
    <recommendedName>
        <fullName evidence="2">diguanylate cyclase</fullName>
        <ecNumber evidence="2">2.7.7.65</ecNumber>
    </recommendedName>
</protein>
<feature type="domain" description="GGDEF" evidence="4">
    <location>
        <begin position="341"/>
        <end position="478"/>
    </location>
</feature>
<dbReference type="PANTHER" id="PTHR45138:SF9">
    <property type="entry name" value="DIGUANYLATE CYCLASE DGCM-RELATED"/>
    <property type="match status" value="1"/>
</dbReference>
<dbReference type="InterPro" id="IPR000160">
    <property type="entry name" value="GGDEF_dom"/>
</dbReference>
<evidence type="ECO:0000256" key="1">
    <source>
        <dbReference type="ARBA" id="ARBA00001946"/>
    </source>
</evidence>
<dbReference type="NCBIfam" id="TIGR00254">
    <property type="entry name" value="GGDEF"/>
    <property type="match status" value="1"/>
</dbReference>
<dbReference type="EC" id="2.7.7.65" evidence="2"/>
<dbReference type="PROSITE" id="PS50887">
    <property type="entry name" value="GGDEF"/>
    <property type="match status" value="1"/>
</dbReference>
<dbReference type="SMART" id="SM00267">
    <property type="entry name" value="GGDEF"/>
    <property type="match status" value="1"/>
</dbReference>
<dbReference type="RefSeq" id="WP_304179035.1">
    <property type="nucleotide sequence ID" value="NZ_DRGM01000028.1"/>
</dbReference>
<evidence type="ECO:0000256" key="3">
    <source>
        <dbReference type="ARBA" id="ARBA00034247"/>
    </source>
</evidence>
<dbReference type="InterPro" id="IPR043128">
    <property type="entry name" value="Rev_trsase/Diguanyl_cyclase"/>
</dbReference>
<dbReference type="EMBL" id="DRGM01000028">
    <property type="protein sequence ID" value="HEA15303.1"/>
    <property type="molecule type" value="Genomic_DNA"/>
</dbReference>
<dbReference type="AlphaFoldDB" id="A0A7V1CVW3"/>
<dbReference type="InterPro" id="IPR029787">
    <property type="entry name" value="Nucleotide_cyclase"/>
</dbReference>